<reference evidence="1 2" key="1">
    <citation type="submission" date="2020-04" db="EMBL/GenBank/DDBJ databases">
        <title>Description of novel Gluconacetobacter.</title>
        <authorList>
            <person name="Sombolestani A."/>
        </authorList>
    </citation>
    <scope>NUCLEOTIDE SEQUENCE [LARGE SCALE GENOMIC DNA]</scope>
    <source>
        <strain evidence="1 2">LMG 27802</strain>
    </source>
</reference>
<dbReference type="RefSeq" id="WP_182953471.1">
    <property type="nucleotide sequence ID" value="NZ_JABEQM010000001.1"/>
</dbReference>
<name>A0A7W4K4K5_9PROT</name>
<dbReference type="Proteomes" id="UP000578030">
    <property type="component" value="Unassembled WGS sequence"/>
</dbReference>
<proteinExistence type="predicted"/>
<sequence>MTAVRPLSAKDRRAKGRRLLTDLSCSIRPSRQLAPMRQQIAVTVVFRPSGLGSSMLLF</sequence>
<gene>
    <name evidence="1" type="ORF">HLH28_01590</name>
</gene>
<keyword evidence="2" id="KW-1185">Reference proteome</keyword>
<protein>
    <submittedName>
        <fullName evidence="1">Uncharacterized protein</fullName>
    </submittedName>
</protein>
<dbReference type="EMBL" id="JABEQM010000001">
    <property type="protein sequence ID" value="MBB2200284.1"/>
    <property type="molecule type" value="Genomic_DNA"/>
</dbReference>
<evidence type="ECO:0000313" key="2">
    <source>
        <dbReference type="Proteomes" id="UP000578030"/>
    </source>
</evidence>
<dbReference type="AlphaFoldDB" id="A0A7W4K4K5"/>
<comment type="caution">
    <text evidence="1">The sequence shown here is derived from an EMBL/GenBank/DDBJ whole genome shotgun (WGS) entry which is preliminary data.</text>
</comment>
<evidence type="ECO:0000313" key="1">
    <source>
        <dbReference type="EMBL" id="MBB2200284.1"/>
    </source>
</evidence>
<accession>A0A7W4K4K5</accession>
<organism evidence="1 2">
    <name type="scientific">Gluconacetobacter tumulisoli</name>
    <dbReference type="NCBI Taxonomy" id="1286189"/>
    <lineage>
        <taxon>Bacteria</taxon>
        <taxon>Pseudomonadati</taxon>
        <taxon>Pseudomonadota</taxon>
        <taxon>Alphaproteobacteria</taxon>
        <taxon>Acetobacterales</taxon>
        <taxon>Acetobacteraceae</taxon>
        <taxon>Gluconacetobacter</taxon>
    </lineage>
</organism>